<dbReference type="SMART" id="SM00582">
    <property type="entry name" value="RPR"/>
    <property type="match status" value="1"/>
</dbReference>
<evidence type="ECO:0000313" key="3">
    <source>
        <dbReference type="EMBL" id="KAK0536764.1"/>
    </source>
</evidence>
<dbReference type="AlphaFoldDB" id="A0AAN6GE94"/>
<feature type="compositionally biased region" description="Basic residues" evidence="1">
    <location>
        <begin position="184"/>
        <end position="194"/>
    </location>
</feature>
<accession>A0AAN6GE94</accession>
<dbReference type="Gene3D" id="1.25.40.90">
    <property type="match status" value="1"/>
</dbReference>
<organism evidence="3 4">
    <name type="scientific">Tilletia horrida</name>
    <dbReference type="NCBI Taxonomy" id="155126"/>
    <lineage>
        <taxon>Eukaryota</taxon>
        <taxon>Fungi</taxon>
        <taxon>Dikarya</taxon>
        <taxon>Basidiomycota</taxon>
        <taxon>Ustilaginomycotina</taxon>
        <taxon>Exobasidiomycetes</taxon>
        <taxon>Tilletiales</taxon>
        <taxon>Tilletiaceae</taxon>
        <taxon>Tilletia</taxon>
    </lineage>
</organism>
<feature type="region of interest" description="Disordered" evidence="1">
    <location>
        <begin position="177"/>
        <end position="227"/>
    </location>
</feature>
<dbReference type="EMBL" id="JAPDMQ010000071">
    <property type="protein sequence ID" value="KAK0536764.1"/>
    <property type="molecule type" value="Genomic_DNA"/>
</dbReference>
<evidence type="ECO:0000259" key="2">
    <source>
        <dbReference type="PROSITE" id="PS51391"/>
    </source>
</evidence>
<evidence type="ECO:0000313" key="4">
    <source>
        <dbReference type="Proteomes" id="UP001176521"/>
    </source>
</evidence>
<dbReference type="Proteomes" id="UP001176521">
    <property type="component" value="Unassembled WGS sequence"/>
</dbReference>
<keyword evidence="4" id="KW-1185">Reference proteome</keyword>
<feature type="region of interest" description="Disordered" evidence="1">
    <location>
        <begin position="244"/>
        <end position="267"/>
    </location>
</feature>
<dbReference type="SUPFAM" id="SSF48464">
    <property type="entry name" value="ENTH/VHS domain"/>
    <property type="match status" value="1"/>
</dbReference>
<proteinExistence type="predicted"/>
<dbReference type="InterPro" id="IPR006569">
    <property type="entry name" value="CID_dom"/>
</dbReference>
<gene>
    <name evidence="3" type="ORF">OC842_001863</name>
</gene>
<protein>
    <recommendedName>
        <fullName evidence="2">CID domain-containing protein</fullName>
    </recommendedName>
</protein>
<name>A0AAN6GE94_9BASI</name>
<feature type="compositionally biased region" description="Low complexity" evidence="1">
    <location>
        <begin position="209"/>
        <end position="223"/>
    </location>
</feature>
<sequence>MSDAVEAVTAALSEAIKSNKLSSSRVERIKTLSLATLHDPAFASALLRVHLKAPASHKLTSFYIFDAVARQARDIVRKNGAGFDASGAQPPADDGTADGSGAQPQPGTAEALVAGAKTFLSVLDGVAEEVTESTFRDVQPDHREKVRKVIDIWMKANTFSHDLLDDITKKLNSVETKLDQARKSKEHHREHRHKATPENDLGRSSLGSPGMAALAGDGAATTPPTAPPAAVPANLLALLGAAAAGPSSASSAPASQPTPAAATAPPDVMSSISDLLAQAQAAAASSTSRYVRDRR</sequence>
<feature type="region of interest" description="Disordered" evidence="1">
    <location>
        <begin position="81"/>
        <end position="107"/>
    </location>
</feature>
<dbReference type="PROSITE" id="PS51391">
    <property type="entry name" value="CID"/>
    <property type="match status" value="1"/>
</dbReference>
<comment type="caution">
    <text evidence="3">The sequence shown here is derived from an EMBL/GenBank/DDBJ whole genome shotgun (WGS) entry which is preliminary data.</text>
</comment>
<evidence type="ECO:0000256" key="1">
    <source>
        <dbReference type="SAM" id="MobiDB-lite"/>
    </source>
</evidence>
<feature type="domain" description="CID" evidence="2">
    <location>
        <begin position="1"/>
        <end position="175"/>
    </location>
</feature>
<reference evidence="3" key="1">
    <citation type="journal article" date="2023" name="PhytoFront">
        <title>Draft Genome Resources of Seven Strains of Tilletia horrida, Causal Agent of Kernel Smut of Rice.</title>
        <authorList>
            <person name="Khanal S."/>
            <person name="Antony Babu S."/>
            <person name="Zhou X.G."/>
        </authorList>
    </citation>
    <scope>NUCLEOTIDE SEQUENCE</scope>
    <source>
        <strain evidence="3">TX3</strain>
    </source>
</reference>
<dbReference type="InterPro" id="IPR008942">
    <property type="entry name" value="ENTH_VHS"/>
</dbReference>